<keyword evidence="9" id="KW-1185">Reference proteome</keyword>
<dbReference type="GO" id="GO:0055088">
    <property type="term" value="P:lipid homeostasis"/>
    <property type="evidence" value="ECO:0007669"/>
    <property type="project" value="TreeGrafter"/>
</dbReference>
<name>A0A4Z1E9D1_9HELO</name>
<dbReference type="Pfam" id="PF03798">
    <property type="entry name" value="TRAM_LAG1_CLN8"/>
    <property type="match status" value="1"/>
</dbReference>
<feature type="transmembrane region" description="Helical" evidence="6">
    <location>
        <begin position="111"/>
        <end position="131"/>
    </location>
</feature>
<comment type="subcellular location">
    <subcellularLocation>
        <location evidence="1">Membrane</location>
        <topology evidence="1">Multi-pass membrane protein</topology>
    </subcellularLocation>
</comment>
<evidence type="ECO:0000313" key="8">
    <source>
        <dbReference type="EMBL" id="TGO07859.1"/>
    </source>
</evidence>
<feature type="transmembrane region" description="Helical" evidence="6">
    <location>
        <begin position="39"/>
        <end position="63"/>
    </location>
</feature>
<gene>
    <name evidence="8" type="ORF">BTUL_0241g00020</name>
</gene>
<feature type="domain" description="TLC" evidence="7">
    <location>
        <begin position="1"/>
        <end position="211"/>
    </location>
</feature>
<evidence type="ECO:0000256" key="6">
    <source>
        <dbReference type="SAM" id="Phobius"/>
    </source>
</evidence>
<evidence type="ECO:0000256" key="2">
    <source>
        <dbReference type="ARBA" id="ARBA00022692"/>
    </source>
</evidence>
<sequence>MDWTGRIWGYTGAAGLVQAFAMGYFLWDLMASVVHFNILGWSSLIHALCALLVVGIGFAILGSNPTNVWDAQRPFANYYGQNFVLYELSTPFLNIHWFFDKLNMTGSKAQLYNGIVLLLTFFSCRLVWGIYQSAKLYQDIWRAFHTPNISVPEFRGPGGPEWDVFRFSRGSEELTLPIWLAWGYLVTNTILTFLNIYWFKQMISSVLNRFSKNEEVTRADKNE</sequence>
<dbReference type="AlphaFoldDB" id="A0A4Z1E9D1"/>
<organism evidence="8 9">
    <name type="scientific">Botrytis tulipae</name>
    <dbReference type="NCBI Taxonomy" id="87230"/>
    <lineage>
        <taxon>Eukaryota</taxon>
        <taxon>Fungi</taxon>
        <taxon>Dikarya</taxon>
        <taxon>Ascomycota</taxon>
        <taxon>Pezizomycotina</taxon>
        <taxon>Leotiomycetes</taxon>
        <taxon>Helotiales</taxon>
        <taxon>Sclerotiniaceae</taxon>
        <taxon>Botrytis</taxon>
    </lineage>
</organism>
<protein>
    <recommendedName>
        <fullName evidence="7">TLC domain-containing protein</fullName>
    </recommendedName>
</protein>
<dbReference type="PANTHER" id="PTHR13439">
    <property type="entry name" value="CT120 PROTEIN"/>
    <property type="match status" value="1"/>
</dbReference>
<dbReference type="InterPro" id="IPR006634">
    <property type="entry name" value="TLC-dom"/>
</dbReference>
<comment type="caution">
    <text evidence="8">The sequence shown here is derived from an EMBL/GenBank/DDBJ whole genome shotgun (WGS) entry which is preliminary data.</text>
</comment>
<dbReference type="SMART" id="SM00724">
    <property type="entry name" value="TLC"/>
    <property type="match status" value="1"/>
</dbReference>
<evidence type="ECO:0000259" key="7">
    <source>
        <dbReference type="PROSITE" id="PS50922"/>
    </source>
</evidence>
<dbReference type="Proteomes" id="UP000297777">
    <property type="component" value="Unassembled WGS sequence"/>
</dbReference>
<evidence type="ECO:0000256" key="3">
    <source>
        <dbReference type="ARBA" id="ARBA00022989"/>
    </source>
</evidence>
<dbReference type="GO" id="GO:0005783">
    <property type="term" value="C:endoplasmic reticulum"/>
    <property type="evidence" value="ECO:0007669"/>
    <property type="project" value="TreeGrafter"/>
</dbReference>
<dbReference type="EMBL" id="PQXH01000241">
    <property type="protein sequence ID" value="TGO07859.1"/>
    <property type="molecule type" value="Genomic_DNA"/>
</dbReference>
<reference evidence="8 9" key="1">
    <citation type="submission" date="2017-12" db="EMBL/GenBank/DDBJ databases">
        <title>Comparative genomics of Botrytis spp.</title>
        <authorList>
            <person name="Valero-Jimenez C.A."/>
            <person name="Tapia P."/>
            <person name="Veloso J."/>
            <person name="Silva-Moreno E."/>
            <person name="Staats M."/>
            <person name="Valdes J.H."/>
            <person name="Van Kan J.A.L."/>
        </authorList>
    </citation>
    <scope>NUCLEOTIDE SEQUENCE [LARGE SCALE GENOMIC DNA]</scope>
    <source>
        <strain evidence="8 9">Bt9001</strain>
    </source>
</reference>
<keyword evidence="4 5" id="KW-0472">Membrane</keyword>
<evidence type="ECO:0000256" key="4">
    <source>
        <dbReference type="ARBA" id="ARBA00023136"/>
    </source>
</evidence>
<accession>A0A4Z1E9D1</accession>
<evidence type="ECO:0000256" key="5">
    <source>
        <dbReference type="PROSITE-ProRule" id="PRU00205"/>
    </source>
</evidence>
<dbReference type="PROSITE" id="PS50922">
    <property type="entry name" value="TLC"/>
    <property type="match status" value="1"/>
</dbReference>
<feature type="transmembrane region" description="Helical" evidence="6">
    <location>
        <begin position="6"/>
        <end position="27"/>
    </location>
</feature>
<dbReference type="GO" id="GO:0016020">
    <property type="term" value="C:membrane"/>
    <property type="evidence" value="ECO:0007669"/>
    <property type="project" value="UniProtKB-SubCell"/>
</dbReference>
<proteinExistence type="predicted"/>
<keyword evidence="3 6" id="KW-1133">Transmembrane helix</keyword>
<dbReference type="OrthoDB" id="10266980at2759"/>
<dbReference type="InterPro" id="IPR050846">
    <property type="entry name" value="TLCD"/>
</dbReference>
<dbReference type="PANTHER" id="PTHR13439:SF0">
    <property type="entry name" value="TOPOISOMERASE I DAMAGE AFFECTED PROTEIN 4"/>
    <property type="match status" value="1"/>
</dbReference>
<keyword evidence="2 5" id="KW-0812">Transmembrane</keyword>
<feature type="transmembrane region" description="Helical" evidence="6">
    <location>
        <begin position="176"/>
        <end position="199"/>
    </location>
</feature>
<evidence type="ECO:0000313" key="9">
    <source>
        <dbReference type="Proteomes" id="UP000297777"/>
    </source>
</evidence>
<evidence type="ECO:0000256" key="1">
    <source>
        <dbReference type="ARBA" id="ARBA00004141"/>
    </source>
</evidence>